<evidence type="ECO:0000259" key="5">
    <source>
        <dbReference type="PROSITE" id="PS50106"/>
    </source>
</evidence>
<evidence type="ECO:0000256" key="1">
    <source>
        <dbReference type="ARBA" id="ARBA00010541"/>
    </source>
</evidence>
<evidence type="ECO:0000256" key="3">
    <source>
        <dbReference type="ARBA" id="ARBA00022801"/>
    </source>
</evidence>
<dbReference type="SUPFAM" id="SSF50156">
    <property type="entry name" value="PDZ domain-like"/>
    <property type="match status" value="1"/>
</dbReference>
<dbReference type="Pfam" id="PF13365">
    <property type="entry name" value="Trypsin_2"/>
    <property type="match status" value="1"/>
</dbReference>
<protein>
    <recommendedName>
        <fullName evidence="5">PDZ domain-containing protein</fullName>
    </recommendedName>
</protein>
<dbReference type="PROSITE" id="PS50106">
    <property type="entry name" value="PDZ"/>
    <property type="match status" value="1"/>
</dbReference>
<dbReference type="PRINTS" id="PR00834">
    <property type="entry name" value="PROTEASES2C"/>
</dbReference>
<dbReference type="InterPro" id="IPR009003">
    <property type="entry name" value="Peptidase_S1_PA"/>
</dbReference>
<dbReference type="GO" id="GO:0042597">
    <property type="term" value="C:periplasmic space"/>
    <property type="evidence" value="ECO:0007669"/>
    <property type="project" value="TreeGrafter"/>
</dbReference>
<dbReference type="OrthoDB" id="9792183at2"/>
<dbReference type="EMBL" id="LCYG01000019">
    <property type="protein sequence ID" value="KLK93608.1"/>
    <property type="molecule type" value="Genomic_DNA"/>
</dbReference>
<dbReference type="PATRIC" id="fig|1225564.3.peg.2155"/>
<dbReference type="GO" id="GO:0006515">
    <property type="term" value="P:protein quality control for misfolded or incompletely synthesized proteins"/>
    <property type="evidence" value="ECO:0007669"/>
    <property type="project" value="TreeGrafter"/>
</dbReference>
<evidence type="ECO:0000256" key="4">
    <source>
        <dbReference type="ARBA" id="ARBA00022825"/>
    </source>
</evidence>
<dbReference type="InterPro" id="IPR036034">
    <property type="entry name" value="PDZ_sf"/>
</dbReference>
<dbReference type="RefSeq" id="WP_047188491.1">
    <property type="nucleotide sequence ID" value="NZ_LCYG01000019.1"/>
</dbReference>
<keyword evidence="3" id="KW-0378">Hydrolase</keyword>
<dbReference type="InterPro" id="IPR001478">
    <property type="entry name" value="PDZ"/>
</dbReference>
<dbReference type="GO" id="GO:0004252">
    <property type="term" value="F:serine-type endopeptidase activity"/>
    <property type="evidence" value="ECO:0007669"/>
    <property type="project" value="InterPro"/>
</dbReference>
<gene>
    <name evidence="6" type="ORF">AA309_08085</name>
</gene>
<accession>A0A0H1REJ1</accession>
<dbReference type="Gene3D" id="2.30.42.10">
    <property type="match status" value="1"/>
</dbReference>
<reference evidence="6 7" key="1">
    <citation type="submission" date="2015-05" db="EMBL/GenBank/DDBJ databases">
        <title>Draft genome sequence of Microvirga vignae strain BR3299, a novel nitrogen fixing bacteria isolated from Brazil semi-aired region.</title>
        <authorList>
            <person name="Zilli J.E."/>
            <person name="Passos S.R."/>
            <person name="Leite J."/>
            <person name="Baldani J.I."/>
            <person name="Xavier G.R."/>
            <person name="Rumjaneck N.G."/>
            <person name="Simoes-Araujo J.L."/>
        </authorList>
    </citation>
    <scope>NUCLEOTIDE SEQUENCE [LARGE SCALE GENOMIC DNA]</scope>
    <source>
        <strain evidence="6 7">BR3299</strain>
    </source>
</reference>
<comment type="caution">
    <text evidence="6">The sequence shown here is derived from an EMBL/GenBank/DDBJ whole genome shotgun (WGS) entry which is preliminary data.</text>
</comment>
<keyword evidence="2" id="KW-0645">Protease</keyword>
<comment type="similarity">
    <text evidence="1">Belongs to the peptidase S1C family.</text>
</comment>
<dbReference type="InterPro" id="IPR001940">
    <property type="entry name" value="Peptidase_S1C"/>
</dbReference>
<dbReference type="Pfam" id="PF13180">
    <property type="entry name" value="PDZ_2"/>
    <property type="match status" value="1"/>
</dbReference>
<name>A0A0H1REJ1_9HYPH</name>
<organism evidence="6 7">
    <name type="scientific">Microvirga vignae</name>
    <dbReference type="NCBI Taxonomy" id="1225564"/>
    <lineage>
        <taxon>Bacteria</taxon>
        <taxon>Pseudomonadati</taxon>
        <taxon>Pseudomonadota</taxon>
        <taxon>Alphaproteobacteria</taxon>
        <taxon>Hyphomicrobiales</taxon>
        <taxon>Methylobacteriaceae</taxon>
        <taxon>Microvirga</taxon>
    </lineage>
</organism>
<keyword evidence="4" id="KW-0720">Serine protease</keyword>
<dbReference type="SMART" id="SM00228">
    <property type="entry name" value="PDZ"/>
    <property type="match status" value="1"/>
</dbReference>
<keyword evidence="7" id="KW-1185">Reference proteome</keyword>
<feature type="domain" description="PDZ" evidence="5">
    <location>
        <begin position="197"/>
        <end position="290"/>
    </location>
</feature>
<proteinExistence type="inferred from homology"/>
<dbReference type="Proteomes" id="UP000035489">
    <property type="component" value="Unassembled WGS sequence"/>
</dbReference>
<dbReference type="PANTHER" id="PTHR22939">
    <property type="entry name" value="SERINE PROTEASE FAMILY S1C HTRA-RELATED"/>
    <property type="match status" value="1"/>
</dbReference>
<dbReference type="STRING" id="1225564.AA309_08085"/>
<sequence length="307" mass="32428">MSSPLSDLSLDAISNRAADLLDRVAPRLVAIHGARRSSSTGIIWRPGLVVTAEETLEVDEDIVVTRPDGSRAPATLVGRDPSTDIALLRTEEQPIADLPFRETSGLRVGHLVLAAGRQSEGLSAALGIVALAGGPWRSLRGGHIDRRLHLDLRLDARSEGGAALDVSGDIIGMTVLGPRGRVLVIPSETIGRVAQQLLDHGRIARGYLGLGLQPVSIDQTVADAAGLTEPRGLIVISVDSSGPGQRAGIKQGDVLIRWNADPLYSVRRVYALLGPESVGQSVVLGVLRSGKQISLTVEIAERPNPQE</sequence>
<evidence type="ECO:0000313" key="6">
    <source>
        <dbReference type="EMBL" id="KLK93608.1"/>
    </source>
</evidence>
<dbReference type="PANTHER" id="PTHR22939:SF129">
    <property type="entry name" value="SERINE PROTEASE HTRA2, MITOCHONDRIAL"/>
    <property type="match status" value="1"/>
</dbReference>
<dbReference type="Gene3D" id="2.40.10.120">
    <property type="match status" value="1"/>
</dbReference>
<evidence type="ECO:0000313" key="7">
    <source>
        <dbReference type="Proteomes" id="UP000035489"/>
    </source>
</evidence>
<evidence type="ECO:0000256" key="2">
    <source>
        <dbReference type="ARBA" id="ARBA00022670"/>
    </source>
</evidence>
<dbReference type="SUPFAM" id="SSF50494">
    <property type="entry name" value="Trypsin-like serine proteases"/>
    <property type="match status" value="1"/>
</dbReference>
<dbReference type="AlphaFoldDB" id="A0A0H1REJ1"/>